<evidence type="ECO:0000256" key="7">
    <source>
        <dbReference type="ARBA" id="ARBA00023152"/>
    </source>
</evidence>
<comment type="catalytic activity">
    <reaction evidence="9">
        <text>(2R)-2-phosphoglycerate = phosphoenolpyruvate + H2O</text>
        <dbReference type="Rhea" id="RHEA:10164"/>
        <dbReference type="ChEBI" id="CHEBI:15377"/>
        <dbReference type="ChEBI" id="CHEBI:58289"/>
        <dbReference type="ChEBI" id="CHEBI:58702"/>
        <dbReference type="EC" id="4.2.1.11"/>
    </reaction>
</comment>
<dbReference type="Pfam" id="PF00113">
    <property type="entry name" value="Enolase_C"/>
    <property type="match status" value="1"/>
</dbReference>
<feature type="binding site" evidence="9">
    <location>
        <position position="345"/>
    </location>
    <ligand>
        <name>(2R)-2-phosphoglycerate</name>
        <dbReference type="ChEBI" id="CHEBI:58289"/>
    </ligand>
</feature>
<evidence type="ECO:0000256" key="5">
    <source>
        <dbReference type="ARBA" id="ARBA00022525"/>
    </source>
</evidence>
<organism evidence="15 16">
    <name type="scientific">Candidatus Roizmanbacteria bacterium GW2011_GWA1_41_13</name>
    <dbReference type="NCBI Taxonomy" id="1618474"/>
    <lineage>
        <taxon>Bacteria</taxon>
        <taxon>Candidatus Roizmaniibacteriota</taxon>
    </lineage>
</organism>
<evidence type="ECO:0000313" key="15">
    <source>
        <dbReference type="EMBL" id="KKR91819.1"/>
    </source>
</evidence>
<dbReference type="SFLD" id="SFLDS00001">
    <property type="entry name" value="Enolase"/>
    <property type="match status" value="1"/>
</dbReference>
<evidence type="ECO:0000313" key="16">
    <source>
        <dbReference type="Proteomes" id="UP000034961"/>
    </source>
</evidence>
<comment type="cofactor">
    <cofactor evidence="12">
        <name>Mg(2+)</name>
        <dbReference type="ChEBI" id="CHEBI:18420"/>
    </cofactor>
    <text evidence="12">Mg(2+) is required for catalysis and for stabilizing the dimer.</text>
</comment>
<dbReference type="PRINTS" id="PR00148">
    <property type="entry name" value="ENOLASE"/>
</dbReference>
<evidence type="ECO:0000256" key="11">
    <source>
        <dbReference type="PIRSR" id="PIRSR001400-2"/>
    </source>
</evidence>
<evidence type="ECO:0000256" key="4">
    <source>
        <dbReference type="ARBA" id="ARBA00017068"/>
    </source>
</evidence>
<comment type="cofactor">
    <cofactor evidence="9">
        <name>Mg(2+)</name>
        <dbReference type="ChEBI" id="CHEBI:18420"/>
    </cofactor>
    <text evidence="9">Binds a second Mg(2+) ion via substrate during catalysis.</text>
</comment>
<evidence type="ECO:0000256" key="3">
    <source>
        <dbReference type="ARBA" id="ARBA00012058"/>
    </source>
</evidence>
<dbReference type="InterPro" id="IPR020811">
    <property type="entry name" value="Enolase_N"/>
</dbReference>
<dbReference type="NCBIfam" id="TIGR01060">
    <property type="entry name" value="eno"/>
    <property type="match status" value="1"/>
</dbReference>
<comment type="pathway">
    <text evidence="1 9">Carbohydrate degradation; glycolysis; pyruvate from D-glyceraldehyde 3-phosphate: step 4/5.</text>
</comment>
<dbReference type="InterPro" id="IPR000941">
    <property type="entry name" value="Enolase"/>
</dbReference>
<dbReference type="PATRIC" id="fig|1618474.3.peg.914"/>
<dbReference type="EC" id="4.2.1.11" evidence="3 9"/>
<dbReference type="SFLD" id="SFLDG00178">
    <property type="entry name" value="enolase"/>
    <property type="match status" value="1"/>
</dbReference>
<dbReference type="GO" id="GO:0000287">
    <property type="term" value="F:magnesium ion binding"/>
    <property type="evidence" value="ECO:0007669"/>
    <property type="project" value="UniProtKB-UniRule"/>
</dbReference>
<feature type="binding site" evidence="11">
    <location>
        <position position="163"/>
    </location>
    <ligand>
        <name>substrate</name>
    </ligand>
</feature>
<evidence type="ECO:0000256" key="1">
    <source>
        <dbReference type="ARBA" id="ARBA00005031"/>
    </source>
</evidence>
<evidence type="ECO:0000256" key="8">
    <source>
        <dbReference type="ARBA" id="ARBA00023239"/>
    </source>
</evidence>
<evidence type="ECO:0000259" key="13">
    <source>
        <dbReference type="SMART" id="SM01192"/>
    </source>
</evidence>
<feature type="binding site" evidence="11">
    <location>
        <begin position="372"/>
        <end position="375"/>
    </location>
    <ligand>
        <name>substrate</name>
    </ligand>
</feature>
<keyword evidence="9" id="KW-0963">Cytoplasm</keyword>
<keyword evidence="9 12" id="KW-0479">Metal-binding</keyword>
<comment type="caution">
    <text evidence="15">The sequence shown here is derived from an EMBL/GenBank/DDBJ whole genome shotgun (WGS) entry which is preliminary data.</text>
</comment>
<dbReference type="GO" id="GO:0006096">
    <property type="term" value="P:glycolytic process"/>
    <property type="evidence" value="ECO:0007669"/>
    <property type="project" value="UniProtKB-UniRule"/>
</dbReference>
<evidence type="ECO:0000256" key="12">
    <source>
        <dbReference type="PIRSR" id="PIRSR001400-3"/>
    </source>
</evidence>
<feature type="active site" description="Proton donor" evidence="9 10">
    <location>
        <position position="213"/>
    </location>
</feature>
<dbReference type="GO" id="GO:0009986">
    <property type="term" value="C:cell surface"/>
    <property type="evidence" value="ECO:0007669"/>
    <property type="project" value="UniProtKB-SubCell"/>
</dbReference>
<dbReference type="UniPathway" id="UPA00109">
    <property type="reaction ID" value="UER00187"/>
</dbReference>
<protein>
    <recommendedName>
        <fullName evidence="4 9">Enolase</fullName>
        <ecNumber evidence="3 9">4.2.1.11</ecNumber>
    </recommendedName>
    <alternativeName>
        <fullName evidence="9">2-phospho-D-glycerate hydro-lyase</fullName>
    </alternativeName>
    <alternativeName>
        <fullName evidence="9">2-phosphoglycerate dehydratase</fullName>
    </alternativeName>
</protein>
<name>A0A0G0UST2_9BACT</name>
<dbReference type="GO" id="GO:0000015">
    <property type="term" value="C:phosphopyruvate hydratase complex"/>
    <property type="evidence" value="ECO:0007669"/>
    <property type="project" value="InterPro"/>
</dbReference>
<dbReference type="Gene3D" id="3.20.20.120">
    <property type="entry name" value="Enolase-like C-terminal domain"/>
    <property type="match status" value="1"/>
</dbReference>
<feature type="binding site" evidence="9 12">
    <location>
        <position position="250"/>
    </location>
    <ligand>
        <name>Mg(2+)</name>
        <dbReference type="ChEBI" id="CHEBI:18420"/>
    </ligand>
</feature>
<keyword evidence="6 9" id="KW-0460">Magnesium</keyword>
<dbReference type="SMART" id="SM01192">
    <property type="entry name" value="Enolase_C"/>
    <property type="match status" value="1"/>
</dbReference>
<feature type="binding site" evidence="9">
    <location>
        <position position="374"/>
    </location>
    <ligand>
        <name>(2R)-2-phosphoglycerate</name>
        <dbReference type="ChEBI" id="CHEBI:58289"/>
    </ligand>
</feature>
<dbReference type="InterPro" id="IPR036849">
    <property type="entry name" value="Enolase-like_C_sf"/>
</dbReference>
<sequence>MALISSITSREILDSRANPTIETSILLDSGVAVSSSVPSGAAIGKYEVIELRDNNKDRYMGLGVTKAVAYINKVIGPGLVGVDPSRQVEIDEWLAKVDGTDQMERFGGNTILSISQGLARAAAYSLQMSLYQYINSLYAQLGSQVSITRVPAPIFNVINGGKHGAGNLDFQEFHIIPASSKPYPASLQMGVELYHRVRKVLIDKNAIHSVGDEGGYAPNLYTNLDAFEIIMQAVRNTPYQFGEDVFIGLDVASDHFYKKDHYKIRDKQQAMRTDDFIAYLVDLNNQYHLLMLEDPLYGDDWNGWKKLTTQLGEDVIIVGDDLIATNLERLKKAHQEQACTGVLVKPNQAGTLTETLKVIQFAQKNNFKVTVSHRSGETVDDFIADLAVGVQCDYVKFGAPARGERVTKYNRLLSIAADLTHEETSSTSHS</sequence>
<comment type="function">
    <text evidence="9">Catalyzes the reversible conversion of 2-phosphoglycerate (2-PG) into phosphoenolpyruvate (PEP). It is essential for the degradation of carbohydrates via glycolysis.</text>
</comment>
<feature type="domain" description="Enolase C-terminal TIM barrel" evidence="13">
    <location>
        <begin position="147"/>
        <end position="426"/>
    </location>
</feature>
<dbReference type="SUPFAM" id="SSF54826">
    <property type="entry name" value="Enolase N-terminal domain-like"/>
    <property type="match status" value="1"/>
</dbReference>
<reference evidence="15 16" key="1">
    <citation type="journal article" date="2015" name="Nature">
        <title>rRNA introns, odd ribosomes, and small enigmatic genomes across a large radiation of phyla.</title>
        <authorList>
            <person name="Brown C.T."/>
            <person name="Hug L.A."/>
            <person name="Thomas B.C."/>
            <person name="Sharon I."/>
            <person name="Castelle C.J."/>
            <person name="Singh A."/>
            <person name="Wilkins M.J."/>
            <person name="Williams K.H."/>
            <person name="Banfield J.F."/>
        </authorList>
    </citation>
    <scope>NUCLEOTIDE SEQUENCE [LARGE SCALE GENOMIC DNA]</scope>
</reference>
<dbReference type="GO" id="GO:0004634">
    <property type="term" value="F:phosphopyruvate hydratase activity"/>
    <property type="evidence" value="ECO:0007669"/>
    <property type="project" value="UniProtKB-UniRule"/>
</dbReference>
<feature type="binding site" evidence="9 12">
    <location>
        <position position="320"/>
    </location>
    <ligand>
        <name>Mg(2+)</name>
        <dbReference type="ChEBI" id="CHEBI:18420"/>
    </ligand>
</feature>
<feature type="binding site" evidence="9">
    <location>
        <position position="171"/>
    </location>
    <ligand>
        <name>(2R)-2-phosphoglycerate</name>
        <dbReference type="ChEBI" id="CHEBI:58289"/>
    </ligand>
</feature>
<dbReference type="Pfam" id="PF03952">
    <property type="entry name" value="Enolase_N"/>
    <property type="match status" value="1"/>
</dbReference>
<accession>A0A0G0UST2</accession>
<dbReference type="InterPro" id="IPR020810">
    <property type="entry name" value="Enolase_C"/>
</dbReference>
<dbReference type="AlphaFoldDB" id="A0A0G0UST2"/>
<proteinExistence type="inferred from homology"/>
<dbReference type="Gene3D" id="3.30.390.10">
    <property type="entry name" value="Enolase-like, N-terminal domain"/>
    <property type="match status" value="1"/>
</dbReference>
<feature type="active site" description="Proton acceptor" evidence="9 10">
    <location>
        <position position="345"/>
    </location>
</feature>
<comment type="similarity">
    <text evidence="2 9">Belongs to the enolase family.</text>
</comment>
<feature type="binding site" evidence="9">
    <location>
        <position position="375"/>
    </location>
    <ligand>
        <name>(2R)-2-phosphoglycerate</name>
        <dbReference type="ChEBI" id="CHEBI:58289"/>
    </ligand>
</feature>
<gene>
    <name evidence="9" type="primary">eno</name>
    <name evidence="15" type="ORF">UU41_C0032G0009</name>
</gene>
<dbReference type="HAMAP" id="MF_00318">
    <property type="entry name" value="Enolase"/>
    <property type="match status" value="1"/>
</dbReference>
<dbReference type="PANTHER" id="PTHR11902">
    <property type="entry name" value="ENOLASE"/>
    <property type="match status" value="1"/>
</dbReference>
<feature type="domain" description="Enolase N-terminal" evidence="14">
    <location>
        <begin position="4"/>
        <end position="134"/>
    </location>
</feature>
<evidence type="ECO:0000256" key="9">
    <source>
        <dbReference type="HAMAP-Rule" id="MF_00318"/>
    </source>
</evidence>
<comment type="subcellular location">
    <subcellularLocation>
        <location evidence="9">Cytoplasm</location>
    </subcellularLocation>
    <subcellularLocation>
        <location evidence="9">Secreted</location>
    </subcellularLocation>
    <subcellularLocation>
        <location evidence="9">Cell surface</location>
    </subcellularLocation>
    <text evidence="9">Fractions of enolase are present in both the cytoplasm and on the cell surface.</text>
</comment>
<keyword evidence="7 9" id="KW-0324">Glycolysis</keyword>
<feature type="binding site" evidence="9">
    <location>
        <position position="396"/>
    </location>
    <ligand>
        <name>(2R)-2-phosphoglycerate</name>
        <dbReference type="ChEBI" id="CHEBI:58289"/>
    </ligand>
</feature>
<feature type="binding site" evidence="11">
    <location>
        <position position="293"/>
    </location>
    <ligand>
        <name>substrate</name>
    </ligand>
</feature>
<keyword evidence="5 9" id="KW-0964">Secreted</keyword>
<evidence type="ECO:0000256" key="6">
    <source>
        <dbReference type="ARBA" id="ARBA00022842"/>
    </source>
</evidence>
<dbReference type="PIRSF" id="PIRSF001400">
    <property type="entry name" value="Enolase"/>
    <property type="match status" value="1"/>
</dbReference>
<evidence type="ECO:0000256" key="2">
    <source>
        <dbReference type="ARBA" id="ARBA00009604"/>
    </source>
</evidence>
<feature type="binding site" evidence="11">
    <location>
        <position position="396"/>
    </location>
    <ligand>
        <name>substrate</name>
    </ligand>
</feature>
<dbReference type="CDD" id="cd03313">
    <property type="entry name" value="enolase"/>
    <property type="match status" value="1"/>
</dbReference>
<dbReference type="GO" id="GO:0005576">
    <property type="term" value="C:extracellular region"/>
    <property type="evidence" value="ECO:0007669"/>
    <property type="project" value="UniProtKB-SubCell"/>
</dbReference>
<evidence type="ECO:0000259" key="14">
    <source>
        <dbReference type="SMART" id="SM01193"/>
    </source>
</evidence>
<dbReference type="Proteomes" id="UP000034961">
    <property type="component" value="Unassembled WGS sequence"/>
</dbReference>
<keyword evidence="8 9" id="KW-0456">Lyase</keyword>
<feature type="binding site" evidence="11">
    <location>
        <position position="320"/>
    </location>
    <ligand>
        <name>substrate</name>
    </ligand>
</feature>
<dbReference type="EMBL" id="LCAN01000032">
    <property type="protein sequence ID" value="KKR91819.1"/>
    <property type="molecule type" value="Genomic_DNA"/>
</dbReference>
<dbReference type="SUPFAM" id="SSF51604">
    <property type="entry name" value="Enolase C-terminal domain-like"/>
    <property type="match status" value="1"/>
</dbReference>
<evidence type="ECO:0000256" key="10">
    <source>
        <dbReference type="PIRSR" id="PIRSR001400-1"/>
    </source>
</evidence>
<dbReference type="PANTHER" id="PTHR11902:SF1">
    <property type="entry name" value="ENOLASE"/>
    <property type="match status" value="1"/>
</dbReference>
<dbReference type="SMART" id="SM01193">
    <property type="entry name" value="Enolase_N"/>
    <property type="match status" value="1"/>
</dbReference>
<feature type="binding site" evidence="11">
    <location>
        <position position="172"/>
    </location>
    <ligand>
        <name>substrate</name>
    </ligand>
</feature>
<feature type="binding site" evidence="9 12">
    <location>
        <position position="293"/>
    </location>
    <ligand>
        <name>Mg(2+)</name>
        <dbReference type="ChEBI" id="CHEBI:18420"/>
    </ligand>
</feature>
<dbReference type="InterPro" id="IPR029017">
    <property type="entry name" value="Enolase-like_N"/>
</dbReference>